<sequence length="140" mass="14849">MRIAQCRCGAVSVQCAKEPVGVSVCHCLACQQRTGSVLAAQARFEEGSILISGQTNSYIRAADSGARVLYLFCPRCADTIAYVNEREPDLVAIPLGAFADPHFPAPTVSSYEHRAHSWVLVAGLGETIAPEGLKDDVAGT</sequence>
<evidence type="ECO:0000313" key="6">
    <source>
        <dbReference type="EMBL" id="MBI1684150.1"/>
    </source>
</evidence>
<dbReference type="SUPFAM" id="SSF51316">
    <property type="entry name" value="Mss4-like"/>
    <property type="match status" value="1"/>
</dbReference>
<accession>A0ABS0SZ59</accession>
<evidence type="ECO:0000259" key="5">
    <source>
        <dbReference type="PROSITE" id="PS51891"/>
    </source>
</evidence>
<evidence type="ECO:0000256" key="3">
    <source>
        <dbReference type="ARBA" id="ARBA00022833"/>
    </source>
</evidence>
<protein>
    <submittedName>
        <fullName evidence="6">GFA family protein</fullName>
    </submittedName>
</protein>
<dbReference type="InterPro" id="IPR011057">
    <property type="entry name" value="Mss4-like_sf"/>
</dbReference>
<dbReference type="Pfam" id="PF04828">
    <property type="entry name" value="GFA"/>
    <property type="match status" value="1"/>
</dbReference>
<proteinExistence type="inferred from homology"/>
<dbReference type="Proteomes" id="UP000639859">
    <property type="component" value="Unassembled WGS sequence"/>
</dbReference>
<dbReference type="RefSeq" id="WP_198576073.1">
    <property type="nucleotide sequence ID" value="NZ_JADWOX010000006.1"/>
</dbReference>
<keyword evidence="4" id="KW-0456">Lyase</keyword>
<feature type="domain" description="CENP-V/GFA" evidence="5">
    <location>
        <begin position="2"/>
        <end position="112"/>
    </location>
</feature>
<dbReference type="PANTHER" id="PTHR33337:SF40">
    <property type="entry name" value="CENP-V_GFA DOMAIN-CONTAINING PROTEIN-RELATED"/>
    <property type="match status" value="1"/>
</dbReference>
<dbReference type="PANTHER" id="PTHR33337">
    <property type="entry name" value="GFA DOMAIN-CONTAINING PROTEIN"/>
    <property type="match status" value="1"/>
</dbReference>
<comment type="similarity">
    <text evidence="1">Belongs to the Gfa family.</text>
</comment>
<evidence type="ECO:0000256" key="2">
    <source>
        <dbReference type="ARBA" id="ARBA00022723"/>
    </source>
</evidence>
<gene>
    <name evidence="6" type="ORF">I4Q42_10770</name>
</gene>
<evidence type="ECO:0000313" key="7">
    <source>
        <dbReference type="Proteomes" id="UP000639859"/>
    </source>
</evidence>
<keyword evidence="3" id="KW-0862">Zinc</keyword>
<reference evidence="6 7" key="1">
    <citation type="submission" date="2020-11" db="EMBL/GenBank/DDBJ databases">
        <title>genome sequence of strain KACC 18849.</title>
        <authorList>
            <person name="Gao J."/>
            <person name="Zhang X."/>
        </authorList>
    </citation>
    <scope>NUCLEOTIDE SEQUENCE [LARGE SCALE GENOMIC DNA]</scope>
    <source>
        <strain evidence="6 7">KACC 18849</strain>
    </source>
</reference>
<comment type="caution">
    <text evidence="6">The sequence shown here is derived from an EMBL/GenBank/DDBJ whole genome shotgun (WGS) entry which is preliminary data.</text>
</comment>
<evidence type="ECO:0000256" key="4">
    <source>
        <dbReference type="ARBA" id="ARBA00023239"/>
    </source>
</evidence>
<keyword evidence="7" id="KW-1185">Reference proteome</keyword>
<organism evidence="6 7">
    <name type="scientific">Caulobacter hibisci</name>
    <dbReference type="NCBI Taxonomy" id="2035993"/>
    <lineage>
        <taxon>Bacteria</taxon>
        <taxon>Pseudomonadati</taxon>
        <taxon>Pseudomonadota</taxon>
        <taxon>Alphaproteobacteria</taxon>
        <taxon>Caulobacterales</taxon>
        <taxon>Caulobacteraceae</taxon>
        <taxon>Caulobacter</taxon>
    </lineage>
</organism>
<dbReference type="EMBL" id="JADWOX010000006">
    <property type="protein sequence ID" value="MBI1684150.1"/>
    <property type="molecule type" value="Genomic_DNA"/>
</dbReference>
<name>A0ABS0SZ59_9CAUL</name>
<dbReference type="Gene3D" id="3.90.1590.10">
    <property type="entry name" value="glutathione-dependent formaldehyde- activating enzyme (gfa)"/>
    <property type="match status" value="1"/>
</dbReference>
<dbReference type="PROSITE" id="PS51891">
    <property type="entry name" value="CENP_V_GFA"/>
    <property type="match status" value="1"/>
</dbReference>
<keyword evidence="2" id="KW-0479">Metal-binding</keyword>
<dbReference type="InterPro" id="IPR006913">
    <property type="entry name" value="CENP-V/GFA"/>
</dbReference>
<evidence type="ECO:0000256" key="1">
    <source>
        <dbReference type="ARBA" id="ARBA00005495"/>
    </source>
</evidence>